<evidence type="ECO:0000259" key="1">
    <source>
        <dbReference type="Pfam" id="PF13478"/>
    </source>
</evidence>
<sequence>MKDPRKLWEILIGLDEPFVIATVCNTKTSSERMEGEVFGMTYAGKFYGEAEGEFRRFLEANMTKAMKTSMSFMETYIEHRSVAALWGATCGERTSVFFHYVGPSPKVYIFGAGKLSERVAKILVAADFDVVVMDDNENFLRNFDKICSYRKINYDEPGSFPTIEARDFCVVLTRGHTKDFEALQICLASKARYIGLIGSNKKNSELKERMFRAGYTEEAWERVKTPIGIEIGAQTPGEIAIAIAAEIVKVKNEKQ</sequence>
<evidence type="ECO:0000313" key="2">
    <source>
        <dbReference type="EMBL" id="ACR80755.1"/>
    </source>
</evidence>
<dbReference type="PANTHER" id="PTHR30388">
    <property type="entry name" value="ALDEHYDE OXIDOREDUCTASE MOLYBDENUM COFACTOR ASSEMBLY PROTEIN"/>
    <property type="match status" value="1"/>
</dbReference>
<dbReference type="Pfam" id="PF13478">
    <property type="entry name" value="XdhC_C"/>
    <property type="match status" value="1"/>
</dbReference>
<keyword evidence="3" id="KW-1185">Reference proteome</keyword>
<dbReference type="RefSeq" id="WP_015869396.1">
    <property type="nucleotide sequence ID" value="NC_012785.1"/>
</dbReference>
<gene>
    <name evidence="2" type="ordered locus">Kole_2078</name>
</gene>
<dbReference type="Proteomes" id="UP000002382">
    <property type="component" value="Chromosome"/>
</dbReference>
<dbReference type="InterPro" id="IPR027051">
    <property type="entry name" value="XdhC_Rossmann_dom"/>
</dbReference>
<reference evidence="2 3" key="1">
    <citation type="submission" date="2009-06" db="EMBL/GenBank/DDBJ databases">
        <title>Complete sequence of Thermotogales bacterium TBF 19.5.1.</title>
        <authorList>
            <consortium name="US DOE Joint Genome Institute"/>
            <person name="Lucas S."/>
            <person name="Copeland A."/>
            <person name="Lapidus A."/>
            <person name="Glavina del Rio T."/>
            <person name="Tice H."/>
            <person name="Bruce D."/>
            <person name="Goodwin L."/>
            <person name="Pitluck S."/>
            <person name="Chertkov O."/>
            <person name="Brettin T."/>
            <person name="Detter J.C."/>
            <person name="Han C."/>
            <person name="Schmutz J."/>
            <person name="Larimer F."/>
            <person name="Land M."/>
            <person name="Hauser L."/>
            <person name="Kyrpides N."/>
            <person name="Ovchinnikova G."/>
            <person name="Noll K."/>
        </authorList>
    </citation>
    <scope>NUCLEOTIDE SEQUENCE [LARGE SCALE GENOMIC DNA]</scope>
    <source>
        <strain evidence="3">ATCC BAA-1733 / DSM 21960 / TBF 19.5.1</strain>
    </source>
</reference>
<dbReference type="HOGENOM" id="CLU_041115_4_1_0"/>
<reference evidence="2 3" key="2">
    <citation type="journal article" date="2011" name="J. Bacteriol.">
        <title>Genome Sequence of Kosmotoga olearia Strain TBF 19.5.1, a Thermophilic Bacterium with a Wide Growth Temperature Range, Isolated from the Troll B Oil Platform in the North Sea.</title>
        <authorList>
            <person name="Swithers K.S."/>
            <person name="Dipippo J.L."/>
            <person name="Bruce D.C."/>
            <person name="Detter C."/>
            <person name="Tapia R."/>
            <person name="Han S."/>
            <person name="Goodwin L.A."/>
            <person name="Han J."/>
            <person name="Woyke T."/>
            <person name="Pitluck S."/>
            <person name="Pennacchio L."/>
            <person name="Nolan M."/>
            <person name="Mikhailova N."/>
            <person name="Land M.L."/>
            <person name="Nesbo C.L."/>
            <person name="Gogarten J.P."/>
            <person name="Noll K.M."/>
        </authorList>
    </citation>
    <scope>NUCLEOTIDE SEQUENCE [LARGE SCALE GENOMIC DNA]</scope>
    <source>
        <strain evidence="3">ATCC BAA-1733 / DSM 21960 / TBF 19.5.1</strain>
    </source>
</reference>
<dbReference type="InterPro" id="IPR052698">
    <property type="entry name" value="MoCofactor_Util/Proc"/>
</dbReference>
<evidence type="ECO:0000313" key="3">
    <source>
        <dbReference type="Proteomes" id="UP000002382"/>
    </source>
</evidence>
<dbReference type="OrthoDB" id="9773039at2"/>
<organism evidence="2 3">
    <name type="scientific">Kosmotoga olearia (strain ATCC BAA-1733 / DSM 21960 / TBF 19.5.1)</name>
    <dbReference type="NCBI Taxonomy" id="521045"/>
    <lineage>
        <taxon>Bacteria</taxon>
        <taxon>Thermotogati</taxon>
        <taxon>Thermotogota</taxon>
        <taxon>Thermotogae</taxon>
        <taxon>Kosmotogales</taxon>
        <taxon>Kosmotogaceae</taxon>
        <taxon>Kosmotoga</taxon>
    </lineage>
</organism>
<name>C5CI53_KOSOT</name>
<dbReference type="AlphaFoldDB" id="C5CI53"/>
<dbReference type="eggNOG" id="COG1975">
    <property type="taxonomic scope" value="Bacteria"/>
</dbReference>
<dbReference type="PANTHER" id="PTHR30388:SF6">
    <property type="entry name" value="XANTHINE DEHYDROGENASE SUBUNIT A-RELATED"/>
    <property type="match status" value="1"/>
</dbReference>
<dbReference type="KEGG" id="kol:Kole_2078"/>
<accession>C5CI53</accession>
<feature type="domain" description="XdhC Rossmann" evidence="1">
    <location>
        <begin position="107"/>
        <end position="247"/>
    </location>
</feature>
<dbReference type="EMBL" id="CP001634">
    <property type="protein sequence ID" value="ACR80755.1"/>
    <property type="molecule type" value="Genomic_DNA"/>
</dbReference>
<proteinExistence type="predicted"/>
<protein>
    <recommendedName>
        <fullName evidence="1">XdhC Rossmann domain-containing protein</fullName>
    </recommendedName>
</protein>
<dbReference type="Gene3D" id="3.40.50.720">
    <property type="entry name" value="NAD(P)-binding Rossmann-like Domain"/>
    <property type="match status" value="1"/>
</dbReference>
<dbReference type="STRING" id="521045.Kole_2078"/>